<keyword evidence="3" id="KW-0012">Acyltransferase</keyword>
<feature type="transmembrane region" description="Helical" evidence="1">
    <location>
        <begin position="179"/>
        <end position="198"/>
    </location>
</feature>
<gene>
    <name evidence="3" type="ORF">BXY64_3172</name>
</gene>
<dbReference type="AlphaFoldDB" id="A0A419WXJ5"/>
<dbReference type="OrthoDB" id="9809782at2"/>
<dbReference type="PANTHER" id="PTHR36927:SF3">
    <property type="entry name" value="GLUCANS BIOSYNTHESIS PROTEIN C"/>
    <property type="match status" value="1"/>
</dbReference>
<dbReference type="RefSeq" id="WP_120240908.1">
    <property type="nucleotide sequence ID" value="NZ_RAPQ01000010.1"/>
</dbReference>
<proteinExistence type="predicted"/>
<sequence>MDKSDRRYEIDWLRIVLIASVFLFHIGMFFNPWHWHVKNNVQYPQLVELMGFLHCWRMPLLFFVSGAGTFLAFGKRSILEYAKERNKRLMLPFFFGLFTLVPIQVYLEKFTEYPSLWNFYTHVFDGVYPEGNMSWHHLWFILYLFFLSMIAIPIIKWLRSNRSQNFLNFINRIACKKGGMLLFVIPILISQLILRQFWPNSTHGFIDDWAYMFMYFLYFVYGYLFANSKEMTKSVISQRYLNILVATSVYICYRVGGELIVNDTVYRYFHAIMDIMLAWSTGIAVLGFFCRYMRFNSPFRKHANEAIYPFYLLHQPIILLFGFYIKDIEMNIVAKALYLTVASFATSIGIYLLLIRPFNFMRVVFGLKPQKKDQRQLKRV</sequence>
<evidence type="ECO:0000313" key="3">
    <source>
        <dbReference type="EMBL" id="RKE00168.1"/>
    </source>
</evidence>
<feature type="domain" description="Acyltransferase 3" evidence="2">
    <location>
        <begin position="8"/>
        <end position="352"/>
    </location>
</feature>
<protein>
    <submittedName>
        <fullName evidence="3">Acyltransferase-like protein</fullName>
    </submittedName>
</protein>
<name>A0A419WXJ5_9BACT</name>
<dbReference type="EMBL" id="RAPQ01000010">
    <property type="protein sequence ID" value="RKE00168.1"/>
    <property type="molecule type" value="Genomic_DNA"/>
</dbReference>
<keyword evidence="1" id="KW-1133">Transmembrane helix</keyword>
<keyword evidence="1" id="KW-0472">Membrane</keyword>
<feature type="transmembrane region" description="Helical" evidence="1">
    <location>
        <begin position="240"/>
        <end position="256"/>
    </location>
</feature>
<reference evidence="3 4" key="1">
    <citation type="submission" date="2018-09" db="EMBL/GenBank/DDBJ databases">
        <title>Genomic Encyclopedia of Archaeal and Bacterial Type Strains, Phase II (KMG-II): from individual species to whole genera.</title>
        <authorList>
            <person name="Goeker M."/>
        </authorList>
    </citation>
    <scope>NUCLEOTIDE SEQUENCE [LARGE SCALE GENOMIC DNA]</scope>
    <source>
        <strain evidence="3 4">DSM 21950</strain>
    </source>
</reference>
<dbReference type="InterPro" id="IPR050623">
    <property type="entry name" value="Glucan_succinyl_AcylTrfase"/>
</dbReference>
<accession>A0A419WXJ5</accession>
<dbReference type="Pfam" id="PF01757">
    <property type="entry name" value="Acyl_transf_3"/>
    <property type="match status" value="1"/>
</dbReference>
<dbReference type="GO" id="GO:0016747">
    <property type="term" value="F:acyltransferase activity, transferring groups other than amino-acyl groups"/>
    <property type="evidence" value="ECO:0007669"/>
    <property type="project" value="InterPro"/>
</dbReference>
<keyword evidence="1" id="KW-0812">Transmembrane</keyword>
<feature type="transmembrane region" description="Helical" evidence="1">
    <location>
        <begin position="306"/>
        <end position="325"/>
    </location>
</feature>
<feature type="transmembrane region" description="Helical" evidence="1">
    <location>
        <begin position="50"/>
        <end position="73"/>
    </location>
</feature>
<feature type="transmembrane region" description="Helical" evidence="1">
    <location>
        <begin position="210"/>
        <end position="228"/>
    </location>
</feature>
<feature type="transmembrane region" description="Helical" evidence="1">
    <location>
        <begin position="268"/>
        <end position="294"/>
    </location>
</feature>
<dbReference type="InterPro" id="IPR002656">
    <property type="entry name" value="Acyl_transf_3_dom"/>
</dbReference>
<feature type="transmembrane region" description="Helical" evidence="1">
    <location>
        <begin position="12"/>
        <end position="30"/>
    </location>
</feature>
<evidence type="ECO:0000259" key="2">
    <source>
        <dbReference type="Pfam" id="PF01757"/>
    </source>
</evidence>
<evidence type="ECO:0000256" key="1">
    <source>
        <dbReference type="SAM" id="Phobius"/>
    </source>
</evidence>
<evidence type="ECO:0000313" key="4">
    <source>
        <dbReference type="Proteomes" id="UP000284531"/>
    </source>
</evidence>
<feature type="transmembrane region" description="Helical" evidence="1">
    <location>
        <begin position="138"/>
        <end position="158"/>
    </location>
</feature>
<keyword evidence="3" id="KW-0808">Transferase</keyword>
<comment type="caution">
    <text evidence="3">The sequence shown here is derived from an EMBL/GenBank/DDBJ whole genome shotgun (WGS) entry which is preliminary data.</text>
</comment>
<feature type="transmembrane region" description="Helical" evidence="1">
    <location>
        <begin position="337"/>
        <end position="355"/>
    </location>
</feature>
<dbReference type="PANTHER" id="PTHR36927">
    <property type="entry name" value="BLR4337 PROTEIN"/>
    <property type="match status" value="1"/>
</dbReference>
<dbReference type="Proteomes" id="UP000284531">
    <property type="component" value="Unassembled WGS sequence"/>
</dbReference>
<organism evidence="3 4">
    <name type="scientific">Marinifilum flexuosum</name>
    <dbReference type="NCBI Taxonomy" id="1117708"/>
    <lineage>
        <taxon>Bacteria</taxon>
        <taxon>Pseudomonadati</taxon>
        <taxon>Bacteroidota</taxon>
        <taxon>Bacteroidia</taxon>
        <taxon>Marinilabiliales</taxon>
        <taxon>Marinifilaceae</taxon>
    </lineage>
</organism>
<keyword evidence="4" id="KW-1185">Reference proteome</keyword>
<feature type="transmembrane region" description="Helical" evidence="1">
    <location>
        <begin position="89"/>
        <end position="107"/>
    </location>
</feature>